<dbReference type="SUPFAM" id="SSF54506">
    <property type="entry name" value="Diaminopimelate epimerase-like"/>
    <property type="match status" value="1"/>
</dbReference>
<evidence type="ECO:0000256" key="1">
    <source>
        <dbReference type="ARBA" id="ARBA00008270"/>
    </source>
</evidence>
<dbReference type="PATRIC" id="fig|50340.43.peg.3541"/>
<dbReference type="PIRSF" id="PIRSF016184">
    <property type="entry name" value="PhzC_PhzF"/>
    <property type="match status" value="1"/>
</dbReference>
<dbReference type="Gene3D" id="3.10.310.10">
    <property type="entry name" value="Diaminopimelate Epimerase, Chain A, domain 1"/>
    <property type="match status" value="2"/>
</dbReference>
<proteinExistence type="inferred from homology"/>
<evidence type="ECO:0000256" key="3">
    <source>
        <dbReference type="PIRSR" id="PIRSR016184-1"/>
    </source>
</evidence>
<evidence type="ECO:0000313" key="4">
    <source>
        <dbReference type="EMBL" id="KPA87609.1"/>
    </source>
</evidence>
<feature type="active site" evidence="3">
    <location>
        <position position="46"/>
    </location>
</feature>
<dbReference type="PANTHER" id="PTHR13774:SF17">
    <property type="entry name" value="PHENAZINE BIOSYNTHESIS-LIKE DOMAIN-CONTAINING PROTEIN"/>
    <property type="match status" value="1"/>
</dbReference>
<dbReference type="InterPro" id="IPR003719">
    <property type="entry name" value="Phenazine_PhzF-like"/>
</dbReference>
<dbReference type="Proteomes" id="UP000037931">
    <property type="component" value="Unassembled WGS sequence"/>
</dbReference>
<dbReference type="PANTHER" id="PTHR13774">
    <property type="entry name" value="PHENAZINE BIOSYNTHESIS PROTEIN"/>
    <property type="match status" value="1"/>
</dbReference>
<dbReference type="GO" id="GO:0005737">
    <property type="term" value="C:cytoplasm"/>
    <property type="evidence" value="ECO:0007669"/>
    <property type="project" value="TreeGrafter"/>
</dbReference>
<keyword evidence="2" id="KW-0413">Isomerase</keyword>
<dbReference type="GO" id="GO:0016853">
    <property type="term" value="F:isomerase activity"/>
    <property type="evidence" value="ECO:0007669"/>
    <property type="project" value="UniProtKB-KW"/>
</dbReference>
<protein>
    <submittedName>
        <fullName evidence="4">Phenazine biosynthesis protein PhzF family</fullName>
    </submittedName>
</protein>
<dbReference type="AlphaFoldDB" id="A0A0N0E1E6"/>
<organism evidence="4 5">
    <name type="scientific">Pseudomonas asplenii</name>
    <dbReference type="NCBI Taxonomy" id="53407"/>
    <lineage>
        <taxon>Bacteria</taxon>
        <taxon>Pseudomonadati</taxon>
        <taxon>Pseudomonadota</taxon>
        <taxon>Gammaproteobacteria</taxon>
        <taxon>Pseudomonadales</taxon>
        <taxon>Pseudomonadaceae</taxon>
        <taxon>Pseudomonas</taxon>
    </lineage>
</organism>
<gene>
    <name evidence="4" type="ORF">PF66_05828</name>
</gene>
<reference evidence="4 5" key="1">
    <citation type="journal article" date="2015" name="PLoS ONE">
        <title>Rice-Infecting Pseudomonas Genomes Are Highly Accessorized and Harbor Multiple Putative Virulence Mechanisms to Cause Sheath Brown Rot.</title>
        <authorList>
            <person name="Quibod I.L."/>
            <person name="Grande G."/>
            <person name="Oreiro E.G."/>
            <person name="Borja F.N."/>
            <person name="Dossa G.S."/>
            <person name="Mauleon R."/>
            <person name="Cruz C.V."/>
            <person name="Oliva R."/>
        </authorList>
    </citation>
    <scope>NUCLEOTIDE SEQUENCE [LARGE SCALE GENOMIC DNA]</scope>
    <source>
        <strain evidence="4 5">IRRI 6609</strain>
    </source>
</reference>
<name>A0A0N0E1E6_9PSED</name>
<dbReference type="EMBL" id="JSYZ01000027">
    <property type="protein sequence ID" value="KPA87609.1"/>
    <property type="molecule type" value="Genomic_DNA"/>
</dbReference>
<dbReference type="OrthoDB" id="9788221at2"/>
<evidence type="ECO:0000256" key="2">
    <source>
        <dbReference type="ARBA" id="ARBA00023235"/>
    </source>
</evidence>
<dbReference type="RefSeq" id="WP_054059296.1">
    <property type="nucleotide sequence ID" value="NZ_JSYZ01000027.1"/>
</dbReference>
<comment type="similarity">
    <text evidence="1">Belongs to the PhzF family.</text>
</comment>
<dbReference type="Pfam" id="PF02567">
    <property type="entry name" value="PhzC-PhzF"/>
    <property type="match status" value="1"/>
</dbReference>
<accession>A0A0N0E1E6</accession>
<comment type="caution">
    <text evidence="4">The sequence shown here is derived from an EMBL/GenBank/DDBJ whole genome shotgun (WGS) entry which is preliminary data.</text>
</comment>
<evidence type="ECO:0000313" key="5">
    <source>
        <dbReference type="Proteomes" id="UP000037931"/>
    </source>
</evidence>
<dbReference type="NCBIfam" id="TIGR00654">
    <property type="entry name" value="PhzF_family"/>
    <property type="match status" value="1"/>
</dbReference>
<sequence>MQVAIFQVDAFASRVFAGNPAAVCPLDHWLTDEQLQAIAAENNLSETAYFVQQGDVYELRWFTPLVEVELCGHATLAAAWVILNKLGVDAPVLRFSTRSGELRVRRSGSGLTLDFPAKIAEPCTPPADLLPALGLESADVLATDDFIVVVPDEQIVEKLKPDFARLKGLPLRGVVVTAQGREFDFVSRWFGPNVGVNEDPVTGSAHTSLMPYWAGVLDKQILTAQQGGLRKGQLRCEMAGDRVLITGESVLYMVGEITLEGL</sequence>
<keyword evidence="5" id="KW-1185">Reference proteome</keyword>